<proteinExistence type="predicted"/>
<evidence type="ECO:0000313" key="2">
    <source>
        <dbReference type="Proteomes" id="UP000828390"/>
    </source>
</evidence>
<reference evidence="1" key="1">
    <citation type="journal article" date="2019" name="bioRxiv">
        <title>The Genome of the Zebra Mussel, Dreissena polymorpha: A Resource for Invasive Species Research.</title>
        <authorList>
            <person name="McCartney M.A."/>
            <person name="Auch B."/>
            <person name="Kono T."/>
            <person name="Mallez S."/>
            <person name="Zhang Y."/>
            <person name="Obille A."/>
            <person name="Becker A."/>
            <person name="Abrahante J.E."/>
            <person name="Garbe J."/>
            <person name="Badalamenti J.P."/>
            <person name="Herman A."/>
            <person name="Mangelson H."/>
            <person name="Liachko I."/>
            <person name="Sullivan S."/>
            <person name="Sone E.D."/>
            <person name="Koren S."/>
            <person name="Silverstein K.A.T."/>
            <person name="Beckman K.B."/>
            <person name="Gohl D.M."/>
        </authorList>
    </citation>
    <scope>NUCLEOTIDE SEQUENCE</scope>
    <source>
        <strain evidence="1">Duluth1</strain>
        <tissue evidence="1">Whole animal</tissue>
    </source>
</reference>
<gene>
    <name evidence="1" type="ORF">DPMN_092652</name>
</gene>
<dbReference type="EMBL" id="JAIWYP010000003">
    <property type="protein sequence ID" value="KAH3850245.1"/>
    <property type="molecule type" value="Genomic_DNA"/>
</dbReference>
<name>A0A9D4R1X3_DREPO</name>
<comment type="caution">
    <text evidence="1">The sequence shown here is derived from an EMBL/GenBank/DDBJ whole genome shotgun (WGS) entry which is preliminary data.</text>
</comment>
<organism evidence="1 2">
    <name type="scientific">Dreissena polymorpha</name>
    <name type="common">Zebra mussel</name>
    <name type="synonym">Mytilus polymorpha</name>
    <dbReference type="NCBI Taxonomy" id="45954"/>
    <lineage>
        <taxon>Eukaryota</taxon>
        <taxon>Metazoa</taxon>
        <taxon>Spiralia</taxon>
        <taxon>Lophotrochozoa</taxon>
        <taxon>Mollusca</taxon>
        <taxon>Bivalvia</taxon>
        <taxon>Autobranchia</taxon>
        <taxon>Heteroconchia</taxon>
        <taxon>Euheterodonta</taxon>
        <taxon>Imparidentia</taxon>
        <taxon>Neoheterodontei</taxon>
        <taxon>Myida</taxon>
        <taxon>Dreissenoidea</taxon>
        <taxon>Dreissenidae</taxon>
        <taxon>Dreissena</taxon>
    </lineage>
</organism>
<evidence type="ECO:0000313" key="1">
    <source>
        <dbReference type="EMBL" id="KAH3850245.1"/>
    </source>
</evidence>
<dbReference type="Proteomes" id="UP000828390">
    <property type="component" value="Unassembled WGS sequence"/>
</dbReference>
<accession>A0A9D4R1X3</accession>
<reference evidence="1" key="2">
    <citation type="submission" date="2020-11" db="EMBL/GenBank/DDBJ databases">
        <authorList>
            <person name="McCartney M.A."/>
            <person name="Auch B."/>
            <person name="Kono T."/>
            <person name="Mallez S."/>
            <person name="Becker A."/>
            <person name="Gohl D.M."/>
            <person name="Silverstein K.A.T."/>
            <person name="Koren S."/>
            <person name="Bechman K.B."/>
            <person name="Herman A."/>
            <person name="Abrahante J.E."/>
            <person name="Garbe J."/>
        </authorList>
    </citation>
    <scope>NUCLEOTIDE SEQUENCE</scope>
    <source>
        <strain evidence="1">Duluth1</strain>
        <tissue evidence="1">Whole animal</tissue>
    </source>
</reference>
<protein>
    <submittedName>
        <fullName evidence="1">Uncharacterized protein</fullName>
    </submittedName>
</protein>
<sequence>MFCLVCKATWAYMFNQPCSQPWALVPGSDAISCSISGAGSYGSERPVVASCSAPMAFSDRATSTRRLWPVVEL</sequence>
<keyword evidence="2" id="KW-1185">Reference proteome</keyword>
<dbReference type="AlphaFoldDB" id="A0A9D4R1X3"/>